<organism evidence="3 4">
    <name type="scientific">Marinobacter nauticus</name>
    <name type="common">Marinobacter hydrocarbonoclasticus</name>
    <name type="synonym">Marinobacter aquaeolei</name>
    <dbReference type="NCBI Taxonomy" id="2743"/>
    <lineage>
        <taxon>Bacteria</taxon>
        <taxon>Pseudomonadati</taxon>
        <taxon>Pseudomonadota</taxon>
        <taxon>Gammaproteobacteria</taxon>
        <taxon>Pseudomonadales</taxon>
        <taxon>Marinobacteraceae</taxon>
        <taxon>Marinobacter</taxon>
    </lineage>
</organism>
<evidence type="ECO:0000313" key="3">
    <source>
        <dbReference type="EMBL" id="RCW37894.1"/>
    </source>
</evidence>
<accession>A0A368VDZ4</accession>
<dbReference type="Proteomes" id="UP000253065">
    <property type="component" value="Unassembled WGS sequence"/>
</dbReference>
<sequence>MDKLTAHINDAVSGERQKREAEQARQREEVERLKSEIAELKQKA</sequence>
<dbReference type="RefSeq" id="WP_022991668.1">
    <property type="nucleotide sequence ID" value="NZ_QNSA01000001.1"/>
</dbReference>
<feature type="compositionally biased region" description="Basic and acidic residues" evidence="1">
    <location>
        <begin position="13"/>
        <end position="32"/>
    </location>
</feature>
<protein>
    <submittedName>
        <fullName evidence="3">Uncharacterized protein</fullName>
    </submittedName>
</protein>
<reference evidence="3 4" key="1">
    <citation type="submission" date="2018-07" db="EMBL/GenBank/DDBJ databases">
        <title>Freshwater and sediment microbial communities from various areas in North America, analyzing microbe dynamics in response to fracking.</title>
        <authorList>
            <person name="Lamendella R."/>
        </authorList>
    </citation>
    <scope>NUCLEOTIDE SEQUENCE [LARGE SCALE GENOMIC DNA]</scope>
    <source>
        <strain evidence="3 4">114E</strain>
        <strain evidence="2 5">114E_o</strain>
    </source>
</reference>
<gene>
    <name evidence="3" type="ORF">DET51_101232</name>
    <name evidence="2" type="ORF">DET64_101233</name>
</gene>
<dbReference type="Proteomes" id="UP000252795">
    <property type="component" value="Unassembled WGS sequence"/>
</dbReference>
<evidence type="ECO:0000313" key="4">
    <source>
        <dbReference type="Proteomes" id="UP000252795"/>
    </source>
</evidence>
<dbReference type="EMBL" id="QNSA01000001">
    <property type="protein sequence ID" value="RBP77048.1"/>
    <property type="molecule type" value="Genomic_DNA"/>
</dbReference>
<proteinExistence type="predicted"/>
<evidence type="ECO:0000313" key="5">
    <source>
        <dbReference type="Proteomes" id="UP000253065"/>
    </source>
</evidence>
<dbReference type="AlphaFoldDB" id="A0A368VDZ4"/>
<dbReference type="EMBL" id="QPJB01000001">
    <property type="protein sequence ID" value="RCW37894.1"/>
    <property type="molecule type" value="Genomic_DNA"/>
</dbReference>
<feature type="region of interest" description="Disordered" evidence="1">
    <location>
        <begin position="1"/>
        <end position="32"/>
    </location>
</feature>
<name>A0A368VDZ4_MARNT</name>
<keyword evidence="5" id="KW-1185">Reference proteome</keyword>
<evidence type="ECO:0000256" key="1">
    <source>
        <dbReference type="SAM" id="MobiDB-lite"/>
    </source>
</evidence>
<evidence type="ECO:0000313" key="2">
    <source>
        <dbReference type="EMBL" id="RBP77048.1"/>
    </source>
</evidence>
<comment type="caution">
    <text evidence="3">The sequence shown here is derived from an EMBL/GenBank/DDBJ whole genome shotgun (WGS) entry which is preliminary data.</text>
</comment>